<dbReference type="OrthoDB" id="4225815at2759"/>
<dbReference type="SMART" id="SM00075">
    <property type="entry name" value="HYDRO"/>
    <property type="match status" value="1"/>
</dbReference>
<dbReference type="GO" id="GO:0005199">
    <property type="term" value="F:structural constituent of cell wall"/>
    <property type="evidence" value="ECO:0007669"/>
    <property type="project" value="InterPro"/>
</dbReference>
<name>A0A1J9REC4_9EURO</name>
<comment type="subcellular location">
    <subcellularLocation>
        <location evidence="2">Secreted</location>
        <location evidence="2">Cell wall</location>
    </subcellularLocation>
</comment>
<evidence type="ECO:0000313" key="3">
    <source>
        <dbReference type="EMBL" id="OJD26935.1"/>
    </source>
</evidence>
<dbReference type="VEuPathDB" id="FungiDB:ACJ73_01673"/>
<sequence>MKFSMSAIVLALATVAIAAPGNGYQPRAGEVDVKQQVANQCGQAQISCCNKQITNVNGGDRSSGLLSGVLGTVLGEGSEIGIFDQCSKLSLSALIGVTDILSSSPCAQKTACCQGNSQYAESDIALNLPCIPIAIL</sequence>
<reference evidence="3 4" key="1">
    <citation type="submission" date="2015-08" db="EMBL/GenBank/DDBJ databases">
        <title>Emmonsia species relationships and genome sequence.</title>
        <authorList>
            <person name="Cuomo C.A."/>
            <person name="Schwartz I.S."/>
            <person name="Kenyon C."/>
            <person name="De Hoog G.S."/>
            <person name="Govender N.P."/>
            <person name="Botha A."/>
            <person name="Moreno L."/>
            <person name="De Vries M."/>
            <person name="Munoz J.F."/>
            <person name="Stielow J.B."/>
        </authorList>
    </citation>
    <scope>NUCLEOTIDE SEQUENCE [LARGE SCALE GENOMIC DNA]</scope>
    <source>
        <strain evidence="3 4">EI222</strain>
    </source>
</reference>
<gene>
    <name evidence="3" type="ORF">ACJ73_01673</name>
</gene>
<dbReference type="InterPro" id="IPR001338">
    <property type="entry name" value="Class_I_Hydrophobin"/>
</dbReference>
<keyword evidence="1 2" id="KW-1015">Disulfide bond</keyword>
<dbReference type="Proteomes" id="UP000242791">
    <property type="component" value="Unassembled WGS sequence"/>
</dbReference>
<dbReference type="CDD" id="cd23507">
    <property type="entry name" value="hydrophobin_I"/>
    <property type="match status" value="1"/>
</dbReference>
<dbReference type="EMBL" id="LGTZ01000157">
    <property type="protein sequence ID" value="OJD26935.1"/>
    <property type="molecule type" value="Genomic_DNA"/>
</dbReference>
<keyword evidence="2" id="KW-0964">Secreted</keyword>
<keyword evidence="2" id="KW-0732">Signal</keyword>
<proteinExistence type="inferred from homology"/>
<dbReference type="STRING" id="1658174.A0A1J9REC4"/>
<dbReference type="AlphaFoldDB" id="A0A1J9REC4"/>
<feature type="signal peptide" evidence="2">
    <location>
        <begin position="1"/>
        <end position="18"/>
    </location>
</feature>
<organism evidence="3 4">
    <name type="scientific">Blastomyces percursus</name>
    <dbReference type="NCBI Taxonomy" id="1658174"/>
    <lineage>
        <taxon>Eukaryota</taxon>
        <taxon>Fungi</taxon>
        <taxon>Dikarya</taxon>
        <taxon>Ascomycota</taxon>
        <taxon>Pezizomycotina</taxon>
        <taxon>Eurotiomycetes</taxon>
        <taxon>Eurotiomycetidae</taxon>
        <taxon>Onygenales</taxon>
        <taxon>Ajellomycetaceae</taxon>
        <taxon>Blastomyces</taxon>
    </lineage>
</organism>
<feature type="chain" id="PRO_5013986300" description="Hydrophobin" evidence="2">
    <location>
        <begin position="19"/>
        <end position="136"/>
    </location>
</feature>
<evidence type="ECO:0000256" key="1">
    <source>
        <dbReference type="ARBA" id="ARBA00023157"/>
    </source>
</evidence>
<accession>A0A1J9REC4</accession>
<evidence type="ECO:0000313" key="4">
    <source>
        <dbReference type="Proteomes" id="UP000242791"/>
    </source>
</evidence>
<evidence type="ECO:0000256" key="2">
    <source>
        <dbReference type="RuleBase" id="RU365009"/>
    </source>
</evidence>
<keyword evidence="4" id="KW-1185">Reference proteome</keyword>
<dbReference type="Pfam" id="PF01185">
    <property type="entry name" value="Hydrophobin"/>
    <property type="match status" value="1"/>
</dbReference>
<protein>
    <recommendedName>
        <fullName evidence="2">Hydrophobin</fullName>
    </recommendedName>
</protein>
<comment type="similarity">
    <text evidence="2">Belongs to the fungal hydrophobin family.</text>
</comment>
<dbReference type="GO" id="GO:0009277">
    <property type="term" value="C:fungal-type cell wall"/>
    <property type="evidence" value="ECO:0007669"/>
    <property type="project" value="InterPro"/>
</dbReference>
<comment type="caution">
    <text evidence="3">The sequence shown here is derived from an EMBL/GenBank/DDBJ whole genome shotgun (WGS) entry which is preliminary data.</text>
</comment>
<keyword evidence="2" id="KW-0134">Cell wall</keyword>